<protein>
    <submittedName>
        <fullName evidence="1">DegQ (SacQ) family</fullName>
    </submittedName>
</protein>
<dbReference type="EMBL" id="BK015391">
    <property type="protein sequence ID" value="DAE04620.1"/>
    <property type="molecule type" value="Genomic_DNA"/>
</dbReference>
<sequence length="34" mass="3948">MQTCQLKSLQNVKKSIDKFTNSNYIIIKVCKTQT</sequence>
<name>A0A8S5PEH2_9CAUD</name>
<reference evidence="1" key="1">
    <citation type="journal article" date="2021" name="Proc. Natl. Acad. Sci. U.S.A.">
        <title>A Catalog of Tens of Thousands of Viruses from Human Metagenomes Reveals Hidden Associations with Chronic Diseases.</title>
        <authorList>
            <person name="Tisza M.J."/>
            <person name="Buck C.B."/>
        </authorList>
    </citation>
    <scope>NUCLEOTIDE SEQUENCE</scope>
    <source>
        <strain evidence="1">Ctvns3</strain>
    </source>
</reference>
<proteinExistence type="predicted"/>
<evidence type="ECO:0000313" key="1">
    <source>
        <dbReference type="EMBL" id="DAE04620.1"/>
    </source>
</evidence>
<accession>A0A8S5PEH2</accession>
<organism evidence="1">
    <name type="scientific">Myoviridae sp. ctvns3</name>
    <dbReference type="NCBI Taxonomy" id="2825204"/>
    <lineage>
        <taxon>Viruses</taxon>
        <taxon>Duplodnaviria</taxon>
        <taxon>Heunggongvirae</taxon>
        <taxon>Uroviricota</taxon>
        <taxon>Caudoviricetes</taxon>
    </lineage>
</organism>